<dbReference type="AlphaFoldDB" id="A0A7R7DTP1"/>
<evidence type="ECO:0000313" key="6">
    <source>
        <dbReference type="EMBL" id="BCJ37546.1"/>
    </source>
</evidence>
<evidence type="ECO:0000256" key="4">
    <source>
        <dbReference type="ARBA" id="ARBA00022729"/>
    </source>
</evidence>
<dbReference type="Pfam" id="PF13416">
    <property type="entry name" value="SBP_bac_8"/>
    <property type="match status" value="1"/>
</dbReference>
<evidence type="ECO:0000256" key="1">
    <source>
        <dbReference type="ARBA" id="ARBA00004196"/>
    </source>
</evidence>
<dbReference type="PROSITE" id="PS51257">
    <property type="entry name" value="PROKAR_LIPOPROTEIN"/>
    <property type="match status" value="1"/>
</dbReference>
<dbReference type="EMBL" id="AP023355">
    <property type="protein sequence ID" value="BCJ37546.1"/>
    <property type="molecule type" value="Genomic_DNA"/>
</dbReference>
<dbReference type="KEGG" id="atl:Athai_50490"/>
<dbReference type="Gene3D" id="3.40.190.10">
    <property type="entry name" value="Periplasmic binding protein-like II"/>
    <property type="match status" value="2"/>
</dbReference>
<accession>A0A7R7DTP1</accession>
<comment type="similarity">
    <text evidence="2">Belongs to the bacterial solute-binding protein 1 family.</text>
</comment>
<evidence type="ECO:0000256" key="5">
    <source>
        <dbReference type="SAM" id="SignalP"/>
    </source>
</evidence>
<proteinExistence type="inferred from homology"/>
<keyword evidence="3" id="KW-0813">Transport</keyword>
<sequence length="471" mass="50566">MRSAKIRRGLAARALVGAAALALTATMAACGGSDSGTNSTDAPGADALKGAKSPVTVEFWHSMKGANVTALKQIVDKFNAAHQGKIVVKPLYVGEYDDAIAKYKTAVQQKNTPELIQVYDIGSRFMIDSKQTVPMYKFIAKDKWDASAIEPNIASYYQFDGKQWSMPFNSSMPLLYINKDLFKKAGLDPNKPPKNLDEIEADAKKLTDKKKNIVGFNAAIYGWYLEQLMATNGDQYCNDDNGRKGLASKVNFAGPDGIKLAQWWTTMVKKGYASNTGRTTDAAQQAFKSGTVAMELESTGELRDFINGSKGKFSVAAAPFPRLTGNGAPDGGTIIGGASLWIDGIGHTDAQKRASWEFVKFASSPAMQASWHTGTGYFPVNSKALDEPTDKAWVKQYPQFNVAVQQLHSAKPSIASSGCALGVMPQARQAAEEGLEKTITSGDPSTAAANMKAAADSLAKPIADYNRAVQK</sequence>
<evidence type="ECO:0000256" key="2">
    <source>
        <dbReference type="ARBA" id="ARBA00008520"/>
    </source>
</evidence>
<organism evidence="6 7">
    <name type="scientific">Actinocatenispora thailandica</name>
    <dbReference type="NCBI Taxonomy" id="227318"/>
    <lineage>
        <taxon>Bacteria</taxon>
        <taxon>Bacillati</taxon>
        <taxon>Actinomycetota</taxon>
        <taxon>Actinomycetes</taxon>
        <taxon>Micromonosporales</taxon>
        <taxon>Micromonosporaceae</taxon>
        <taxon>Actinocatenispora</taxon>
    </lineage>
</organism>
<feature type="signal peptide" evidence="5">
    <location>
        <begin position="1"/>
        <end position="28"/>
    </location>
</feature>
<gene>
    <name evidence="6" type="ORF">Athai_50490</name>
</gene>
<dbReference type="SUPFAM" id="SSF53850">
    <property type="entry name" value="Periplasmic binding protein-like II"/>
    <property type="match status" value="1"/>
</dbReference>
<dbReference type="RefSeq" id="WP_203963740.1">
    <property type="nucleotide sequence ID" value="NZ_AP023355.1"/>
</dbReference>
<feature type="chain" id="PRO_5031245648" evidence="5">
    <location>
        <begin position="29"/>
        <end position="471"/>
    </location>
</feature>
<dbReference type="InterPro" id="IPR006059">
    <property type="entry name" value="SBP"/>
</dbReference>
<protein>
    <submittedName>
        <fullName evidence="6">ABC transporter substrate-binding protein</fullName>
    </submittedName>
</protein>
<dbReference type="PANTHER" id="PTHR43649">
    <property type="entry name" value="ARABINOSE-BINDING PROTEIN-RELATED"/>
    <property type="match status" value="1"/>
</dbReference>
<dbReference type="GO" id="GO:0030313">
    <property type="term" value="C:cell envelope"/>
    <property type="evidence" value="ECO:0007669"/>
    <property type="project" value="UniProtKB-SubCell"/>
</dbReference>
<dbReference type="PANTHER" id="PTHR43649:SF31">
    <property type="entry name" value="SN-GLYCEROL-3-PHOSPHATE-BINDING PERIPLASMIC PROTEIN UGPB"/>
    <property type="match status" value="1"/>
</dbReference>
<comment type="subcellular location">
    <subcellularLocation>
        <location evidence="1">Cell envelope</location>
    </subcellularLocation>
</comment>
<evidence type="ECO:0000313" key="7">
    <source>
        <dbReference type="Proteomes" id="UP000611640"/>
    </source>
</evidence>
<evidence type="ECO:0000256" key="3">
    <source>
        <dbReference type="ARBA" id="ARBA00022448"/>
    </source>
</evidence>
<dbReference type="CDD" id="cd14748">
    <property type="entry name" value="PBP2_UgpB"/>
    <property type="match status" value="1"/>
</dbReference>
<dbReference type="InterPro" id="IPR050490">
    <property type="entry name" value="Bact_solute-bd_prot1"/>
</dbReference>
<name>A0A7R7DTP1_9ACTN</name>
<keyword evidence="7" id="KW-1185">Reference proteome</keyword>
<keyword evidence="4 5" id="KW-0732">Signal</keyword>
<dbReference type="Proteomes" id="UP000611640">
    <property type="component" value="Chromosome"/>
</dbReference>
<reference evidence="6 7" key="1">
    <citation type="submission" date="2020-08" db="EMBL/GenBank/DDBJ databases">
        <title>Whole genome shotgun sequence of Actinocatenispora thailandica NBRC 105041.</title>
        <authorList>
            <person name="Komaki H."/>
            <person name="Tamura T."/>
        </authorList>
    </citation>
    <scope>NUCLEOTIDE SEQUENCE [LARGE SCALE GENOMIC DNA]</scope>
    <source>
        <strain evidence="6 7">NBRC 105041</strain>
    </source>
</reference>